<dbReference type="EMBL" id="BAAAQD010000023">
    <property type="protein sequence ID" value="GAA1552927.1"/>
    <property type="molecule type" value="Genomic_DNA"/>
</dbReference>
<dbReference type="RefSeq" id="WP_344509872.1">
    <property type="nucleotide sequence ID" value="NZ_BAAAQD010000023.1"/>
</dbReference>
<evidence type="ECO:0000313" key="2">
    <source>
        <dbReference type="EMBL" id="GAA1552927.1"/>
    </source>
</evidence>
<comment type="caution">
    <text evidence="2">The sequence shown here is derived from an EMBL/GenBank/DDBJ whole genome shotgun (WGS) entry which is preliminary data.</text>
</comment>
<protein>
    <recommendedName>
        <fullName evidence="1">Knr4/Smi1-like domain-containing protein</fullName>
    </recommendedName>
</protein>
<dbReference type="Pfam" id="PF09346">
    <property type="entry name" value="SMI1_KNR4"/>
    <property type="match status" value="1"/>
</dbReference>
<organism evidence="2 3">
    <name type="scientific">Dactylosporangium maewongense</name>
    <dbReference type="NCBI Taxonomy" id="634393"/>
    <lineage>
        <taxon>Bacteria</taxon>
        <taxon>Bacillati</taxon>
        <taxon>Actinomycetota</taxon>
        <taxon>Actinomycetes</taxon>
        <taxon>Micromonosporales</taxon>
        <taxon>Micromonosporaceae</taxon>
        <taxon>Dactylosporangium</taxon>
    </lineage>
</organism>
<gene>
    <name evidence="2" type="ORF">GCM10009827_087050</name>
</gene>
<dbReference type="Gene3D" id="3.40.1580.10">
    <property type="entry name" value="SMI1/KNR4-like"/>
    <property type="match status" value="1"/>
</dbReference>
<accession>A0ABN2C577</accession>
<dbReference type="SUPFAM" id="SSF160631">
    <property type="entry name" value="SMI1/KNR4-like"/>
    <property type="match status" value="1"/>
</dbReference>
<sequence length="195" mass="21863">MTEDEIFDAIRARVEAGRPTDSPSASLLPPPVSEQVIRDAEAVIGYRLPPLLRRIYRELGDGGIGPHGGIQGLTNSWSNIPMVDGYLELVSAEAEPGEHPPPPRGVVFFCDLGCAMWALLDCRHPQGQMWWSDEYESCKLHLTLPEWFGAWLAGDSHDVWARPGLRLGPESWDREQAEATERHRIVLHPDQVPLW</sequence>
<name>A0ABN2C577_9ACTN</name>
<dbReference type="InterPro" id="IPR037883">
    <property type="entry name" value="Knr4/Smi1-like_sf"/>
</dbReference>
<dbReference type="Proteomes" id="UP001501470">
    <property type="component" value="Unassembled WGS sequence"/>
</dbReference>
<keyword evidence="3" id="KW-1185">Reference proteome</keyword>
<proteinExistence type="predicted"/>
<reference evidence="2 3" key="1">
    <citation type="journal article" date="2019" name="Int. J. Syst. Evol. Microbiol.">
        <title>The Global Catalogue of Microorganisms (GCM) 10K type strain sequencing project: providing services to taxonomists for standard genome sequencing and annotation.</title>
        <authorList>
            <consortium name="The Broad Institute Genomics Platform"/>
            <consortium name="The Broad Institute Genome Sequencing Center for Infectious Disease"/>
            <person name="Wu L."/>
            <person name="Ma J."/>
        </authorList>
    </citation>
    <scope>NUCLEOTIDE SEQUENCE [LARGE SCALE GENOMIC DNA]</scope>
    <source>
        <strain evidence="2 3">JCM 15933</strain>
    </source>
</reference>
<feature type="domain" description="Knr4/Smi1-like" evidence="1">
    <location>
        <begin position="31"/>
        <end position="154"/>
    </location>
</feature>
<dbReference type="SMART" id="SM00860">
    <property type="entry name" value="SMI1_KNR4"/>
    <property type="match status" value="1"/>
</dbReference>
<dbReference type="InterPro" id="IPR018958">
    <property type="entry name" value="Knr4/Smi1-like_dom"/>
</dbReference>
<evidence type="ECO:0000259" key="1">
    <source>
        <dbReference type="SMART" id="SM00860"/>
    </source>
</evidence>
<evidence type="ECO:0000313" key="3">
    <source>
        <dbReference type="Proteomes" id="UP001501470"/>
    </source>
</evidence>